<dbReference type="OrthoDB" id="174098at2157"/>
<evidence type="ECO:0000259" key="1">
    <source>
        <dbReference type="Pfam" id="PF24035"/>
    </source>
</evidence>
<gene>
    <name evidence="2" type="ORF">GQS65_09725</name>
</gene>
<proteinExistence type="predicted"/>
<dbReference type="Proteomes" id="UP000451471">
    <property type="component" value="Unassembled WGS sequence"/>
</dbReference>
<accession>A0A6B0GRM0</accession>
<dbReference type="InterPro" id="IPR055768">
    <property type="entry name" value="DUF7344"/>
</dbReference>
<organism evidence="2 3">
    <name type="scientific">Halomarina oriensis</name>
    <dbReference type="NCBI Taxonomy" id="671145"/>
    <lineage>
        <taxon>Archaea</taxon>
        <taxon>Methanobacteriati</taxon>
        <taxon>Methanobacteriota</taxon>
        <taxon>Stenosarchaea group</taxon>
        <taxon>Halobacteria</taxon>
        <taxon>Halobacteriales</taxon>
        <taxon>Natronomonadaceae</taxon>
        <taxon>Halomarina</taxon>
    </lineage>
</organism>
<dbReference type="AlphaFoldDB" id="A0A6B0GRM0"/>
<feature type="domain" description="DUF7344" evidence="1">
    <location>
        <begin position="8"/>
        <end position="89"/>
    </location>
</feature>
<dbReference type="EMBL" id="WSZK01000015">
    <property type="protein sequence ID" value="MWG34765.1"/>
    <property type="molecule type" value="Genomic_DNA"/>
</dbReference>
<protein>
    <recommendedName>
        <fullName evidence="1">DUF7344 domain-containing protein</fullName>
    </recommendedName>
</protein>
<sequence>MSDVSTVFDVLASASRRRLLVTLCDVESIDVSSGRFTRSGTALEPAGGASCSGDGDGPAENALQLYHADLPKLEAEGVVEWDRERGRVSRGPRFGVYEPVVRLLATNDQVLPGPFC</sequence>
<comment type="caution">
    <text evidence="2">The sequence shown here is derived from an EMBL/GenBank/DDBJ whole genome shotgun (WGS) entry which is preliminary data.</text>
</comment>
<dbReference type="Pfam" id="PF24035">
    <property type="entry name" value="DUF7344"/>
    <property type="match status" value="1"/>
</dbReference>
<reference evidence="2 3" key="1">
    <citation type="submission" date="2019-12" db="EMBL/GenBank/DDBJ databases">
        <title>Halocatena pleomorpha gen. nov. sp. nov., an extremely halophilic archaeon of family Halobacteriaceae isolated from saltpan soil.</title>
        <authorList>
            <person name="Pal Y."/>
            <person name="Verma A."/>
            <person name="Krishnamurthi S."/>
            <person name="Kumar P."/>
        </authorList>
    </citation>
    <scope>NUCLEOTIDE SEQUENCE [LARGE SCALE GENOMIC DNA]</scope>
    <source>
        <strain evidence="2 3">JCM 16495</strain>
    </source>
</reference>
<keyword evidence="3" id="KW-1185">Reference proteome</keyword>
<name>A0A6B0GRM0_9EURY</name>
<dbReference type="RefSeq" id="WP_158204406.1">
    <property type="nucleotide sequence ID" value="NZ_WSZK01000015.1"/>
</dbReference>
<evidence type="ECO:0000313" key="3">
    <source>
        <dbReference type="Proteomes" id="UP000451471"/>
    </source>
</evidence>
<evidence type="ECO:0000313" key="2">
    <source>
        <dbReference type="EMBL" id="MWG34765.1"/>
    </source>
</evidence>